<dbReference type="EMBL" id="JACXLC010000001">
    <property type="protein sequence ID" value="MBD2843168.1"/>
    <property type="molecule type" value="Genomic_DNA"/>
</dbReference>
<name>A0ABR8KVR2_9SPHN</name>
<dbReference type="Proteomes" id="UP000635384">
    <property type="component" value="Unassembled WGS sequence"/>
</dbReference>
<sequence>MIIFTAFKLDNFVGGAHVAKRFSAIENHYRIELGHEVNVVRQYNEHTRVGCHIMWQDFENENFNRVMEDEHRLVAISGAPYGYSSALNGAPLDLFELADAIKQPGVLQEMHPPFFLIDFDKKNSIVTVATDVAGYSRTYRTSDINGFCISNRLIAPHLILLKKPRLSDLGWAAEHRNGYMFDELSPFDGLHRNKPGATLAISADGHDIKHDRSVLDWFRTEAPDPFEGLKMLAAEVKSLGRYETMDVAISGGRDSRASAAFAFHHFPEQCTARTAYPPELERIIAKSLIEKLPNFDRFENEDLAVRQDGTALWRGLERKQNAYVPIEDRASAWAYAQEGVGLSSALYSRCNVKTPFHMFDTAHVSFAGNGGELGKAYYYRPNQMSGVFVKNVKTWLEEIRTIPAYARLPDHPITSKTALHFIIDEYDQPIDEIVLSRFLDAQDSGISGYRFFDYWYLVGRMAGAQTPGMTATSQILPFLIPEYIRSGGMDTFQRKVNCQLIEDMVSHYMPSWATQPYFDQIQDKVPSSQIRYFRTDEHLWSGRDAKYFLQVLEESPALDAPYDRTAILKAYKNADEGSLPLATLNVKAHSLMYRHAVYELAESVGRTIAALRDTRIRRWDRAA</sequence>
<accession>A0ABR8KVR2</accession>
<proteinExistence type="predicted"/>
<gene>
    <name evidence="1" type="ORF">IB285_12980</name>
</gene>
<dbReference type="RefSeq" id="WP_190788560.1">
    <property type="nucleotide sequence ID" value="NZ_JACXLC010000001.1"/>
</dbReference>
<reference evidence="1 2" key="1">
    <citation type="submission" date="2020-09" db="EMBL/GenBank/DDBJ databases">
        <authorList>
            <person name="Yoon J.-W."/>
        </authorList>
    </citation>
    <scope>NUCLEOTIDE SEQUENCE [LARGE SCALE GENOMIC DNA]</scope>
    <source>
        <strain evidence="1 2">KMU-140</strain>
    </source>
</reference>
<evidence type="ECO:0008006" key="3">
    <source>
        <dbReference type="Google" id="ProtNLM"/>
    </source>
</evidence>
<evidence type="ECO:0000313" key="1">
    <source>
        <dbReference type="EMBL" id="MBD2843168.1"/>
    </source>
</evidence>
<protein>
    <recommendedName>
        <fullName evidence="3">Asparagine synthetase domain-containing protein</fullName>
    </recommendedName>
</protein>
<organism evidence="1 2">
    <name type="scientific">Erythrobacter rubeus</name>
    <dbReference type="NCBI Taxonomy" id="2760803"/>
    <lineage>
        <taxon>Bacteria</taxon>
        <taxon>Pseudomonadati</taxon>
        <taxon>Pseudomonadota</taxon>
        <taxon>Alphaproteobacteria</taxon>
        <taxon>Sphingomonadales</taxon>
        <taxon>Erythrobacteraceae</taxon>
        <taxon>Erythrobacter/Porphyrobacter group</taxon>
        <taxon>Erythrobacter</taxon>
    </lineage>
</organism>
<keyword evidence="2" id="KW-1185">Reference proteome</keyword>
<evidence type="ECO:0000313" key="2">
    <source>
        <dbReference type="Proteomes" id="UP000635384"/>
    </source>
</evidence>
<comment type="caution">
    <text evidence="1">The sequence shown here is derived from an EMBL/GenBank/DDBJ whole genome shotgun (WGS) entry which is preliminary data.</text>
</comment>